<dbReference type="Gene3D" id="2.40.70.10">
    <property type="entry name" value="Acid Proteases"/>
    <property type="match status" value="1"/>
</dbReference>
<reference evidence="3" key="1">
    <citation type="submission" date="2020-10" db="EMBL/GenBank/DDBJ databases">
        <authorList>
            <person name="Han B."/>
            <person name="Lu T."/>
            <person name="Zhao Q."/>
            <person name="Huang X."/>
            <person name="Zhao Y."/>
        </authorList>
    </citation>
    <scope>NUCLEOTIDE SEQUENCE</scope>
</reference>
<dbReference type="PANTHER" id="PTHR35046:SF18">
    <property type="entry name" value="RNA-DIRECTED DNA POLYMERASE"/>
    <property type="match status" value="1"/>
</dbReference>
<feature type="region of interest" description="Disordered" evidence="1">
    <location>
        <begin position="445"/>
        <end position="502"/>
    </location>
</feature>
<evidence type="ECO:0000256" key="1">
    <source>
        <dbReference type="SAM" id="MobiDB-lite"/>
    </source>
</evidence>
<dbReference type="InterPro" id="IPR012337">
    <property type="entry name" value="RNaseH-like_sf"/>
</dbReference>
<dbReference type="CDD" id="cd00303">
    <property type="entry name" value="retropepsin_like"/>
    <property type="match status" value="1"/>
</dbReference>
<feature type="compositionally biased region" description="Low complexity" evidence="1">
    <location>
        <begin position="456"/>
        <end position="465"/>
    </location>
</feature>
<proteinExistence type="predicted"/>
<accession>A0A811R7V5</accession>
<evidence type="ECO:0000313" key="4">
    <source>
        <dbReference type="Proteomes" id="UP000604825"/>
    </source>
</evidence>
<comment type="caution">
    <text evidence="3">The sequence shown here is derived from an EMBL/GenBank/DDBJ whole genome shotgun (WGS) entry which is preliminary data.</text>
</comment>
<sequence>MDLNLKLVLEDLNHRFDDPDQKWEKHFSNLERAHAAREQADLRVAARKSSTAALESNSTELAKADVTTCLANLEAGYIGQSNDVHMRLSALESIRVDMFAETADRVTMLETAATDLGSWRPDPGGRGGRPGGCAATSLRKMEQRPQVPPGNSVGGGDLWDSDEFLESPPASREDEHASDQVFLALSKAATGGSPAVPTVQFEGSICDQPVLILVNSGSSASFISTKIANKLSGVQLKSVPGSVQVAGGGVLHSTGTLQQVPWVLDLQAYDIIVGMDWLSSYSPTLGTEMDWVSFSRSVHGLTRDDFSAPSHCVSSGSYNDILVVVDKYSKYAHFVPLRHPFSASGVAKAFMDNIYKLHGLPSAIISDRDRIFTSTLLFLLRLMCYLNWPVGWMNVPAEIVQRRWTAGAHPVQEVLVRWSQMPPSLATWENLEELRRCFPRAPSWGHAGSEEGGDVSSPSPALLPSTTEEAARAVEPRRAPARGGTSFGPRQDVEPRRAPSQEAQFLFLRPSVV</sequence>
<protein>
    <recommendedName>
        <fullName evidence="2">Chromo domain-containing protein</fullName>
    </recommendedName>
</protein>
<dbReference type="OrthoDB" id="674670at2759"/>
<dbReference type="EMBL" id="CAJGYO010000013">
    <property type="protein sequence ID" value="CAD6266205.1"/>
    <property type="molecule type" value="Genomic_DNA"/>
</dbReference>
<keyword evidence="4" id="KW-1185">Reference proteome</keyword>
<name>A0A811R7V5_9POAL</name>
<dbReference type="Gene3D" id="3.30.420.10">
    <property type="entry name" value="Ribonuclease H-like superfamily/Ribonuclease H"/>
    <property type="match status" value="1"/>
</dbReference>
<gene>
    <name evidence="3" type="ORF">NCGR_LOCUS49510</name>
</gene>
<dbReference type="InterPro" id="IPR016197">
    <property type="entry name" value="Chromo-like_dom_sf"/>
</dbReference>
<dbReference type="AlphaFoldDB" id="A0A811R7V5"/>
<dbReference type="SUPFAM" id="SSF53098">
    <property type="entry name" value="Ribonuclease H-like"/>
    <property type="match status" value="1"/>
</dbReference>
<feature type="domain" description="Chromo" evidence="2">
    <location>
        <begin position="397"/>
        <end position="440"/>
    </location>
</feature>
<dbReference type="PANTHER" id="PTHR35046">
    <property type="entry name" value="ZINC KNUCKLE (CCHC-TYPE) FAMILY PROTEIN"/>
    <property type="match status" value="1"/>
</dbReference>
<organism evidence="3 4">
    <name type="scientific">Miscanthus lutarioriparius</name>
    <dbReference type="NCBI Taxonomy" id="422564"/>
    <lineage>
        <taxon>Eukaryota</taxon>
        <taxon>Viridiplantae</taxon>
        <taxon>Streptophyta</taxon>
        <taxon>Embryophyta</taxon>
        <taxon>Tracheophyta</taxon>
        <taxon>Spermatophyta</taxon>
        <taxon>Magnoliopsida</taxon>
        <taxon>Liliopsida</taxon>
        <taxon>Poales</taxon>
        <taxon>Poaceae</taxon>
        <taxon>PACMAD clade</taxon>
        <taxon>Panicoideae</taxon>
        <taxon>Andropogonodae</taxon>
        <taxon>Andropogoneae</taxon>
        <taxon>Saccharinae</taxon>
        <taxon>Miscanthus</taxon>
    </lineage>
</organism>
<feature type="region of interest" description="Disordered" evidence="1">
    <location>
        <begin position="114"/>
        <end position="177"/>
    </location>
</feature>
<dbReference type="SUPFAM" id="SSF50630">
    <property type="entry name" value="Acid proteases"/>
    <property type="match status" value="1"/>
</dbReference>
<dbReference type="InterPro" id="IPR021109">
    <property type="entry name" value="Peptidase_aspartic_dom_sf"/>
</dbReference>
<feature type="compositionally biased region" description="Basic and acidic residues" evidence="1">
    <location>
        <begin position="469"/>
        <end position="478"/>
    </location>
</feature>
<dbReference type="Pfam" id="PF00385">
    <property type="entry name" value="Chromo"/>
    <property type="match status" value="1"/>
</dbReference>
<dbReference type="Proteomes" id="UP000604825">
    <property type="component" value="Unassembled WGS sequence"/>
</dbReference>
<dbReference type="InterPro" id="IPR036397">
    <property type="entry name" value="RNaseH_sf"/>
</dbReference>
<dbReference type="InterPro" id="IPR023780">
    <property type="entry name" value="Chromo_domain"/>
</dbReference>
<evidence type="ECO:0000313" key="3">
    <source>
        <dbReference type="EMBL" id="CAD6266205.1"/>
    </source>
</evidence>
<dbReference type="GO" id="GO:0003676">
    <property type="term" value="F:nucleic acid binding"/>
    <property type="evidence" value="ECO:0007669"/>
    <property type="project" value="InterPro"/>
</dbReference>
<dbReference type="SUPFAM" id="SSF54160">
    <property type="entry name" value="Chromo domain-like"/>
    <property type="match status" value="1"/>
</dbReference>
<evidence type="ECO:0000259" key="2">
    <source>
        <dbReference type="Pfam" id="PF00385"/>
    </source>
</evidence>